<feature type="signal peptide" evidence="1">
    <location>
        <begin position="1"/>
        <end position="27"/>
    </location>
</feature>
<gene>
    <name evidence="2" type="ORF">CJF39_10730</name>
</gene>
<dbReference type="RefSeq" id="WP_094993402.1">
    <property type="nucleotide sequence ID" value="NZ_NQKI01000013.1"/>
</dbReference>
<name>A0A266NAR3_9PSED</name>
<evidence type="ECO:0000313" key="2">
    <source>
        <dbReference type="EMBL" id="OZY59576.1"/>
    </source>
</evidence>
<proteinExistence type="predicted"/>
<accession>A0A266NAR3</accession>
<sequence>MLPINWKKKRVALAAVPLLLIAGTVSLSSHVEDAFAQPADGVQTLVFMRHAEKPADGLGQLTCQGLNRAINLATVLPQKYGKADYVFAANPSRQVEEGAEDDAYSYVRPMMTINPSAIKLGLPINLEFSANDTRQLANELTDDKYHNSTVYTAWSHGYLPELINTVAGKATGKKTSLTEDWADSDFDSLYVLTLTWHNGKATLLSRVDKQGLNNGAEACPS</sequence>
<protein>
    <submittedName>
        <fullName evidence="2">Histidine phosphatase family protein</fullName>
    </submittedName>
</protein>
<dbReference type="OrthoDB" id="7001291at2"/>
<reference evidence="2 3" key="1">
    <citation type="submission" date="2017-08" db="EMBL/GenBank/DDBJ databases">
        <title>Genomic and metabolic characterisation of spoilage-associated Pseudomonas species.</title>
        <authorList>
            <person name="Stanborough T."/>
            <person name="Fegan N."/>
            <person name="Powell S.M."/>
            <person name="Singh T."/>
            <person name="Tamplin M.L."/>
            <person name="Chandry P.S."/>
        </authorList>
    </citation>
    <scope>NUCLEOTIDE SEQUENCE [LARGE SCALE GENOMIC DNA]</scope>
    <source>
        <strain evidence="2 3">L1802</strain>
    </source>
</reference>
<feature type="chain" id="PRO_5013397467" evidence="1">
    <location>
        <begin position="28"/>
        <end position="221"/>
    </location>
</feature>
<evidence type="ECO:0000256" key="1">
    <source>
        <dbReference type="SAM" id="SignalP"/>
    </source>
</evidence>
<keyword evidence="1" id="KW-0732">Signal</keyword>
<dbReference type="EMBL" id="NQKI01000013">
    <property type="protein sequence ID" value="OZY59576.1"/>
    <property type="molecule type" value="Genomic_DNA"/>
</dbReference>
<comment type="caution">
    <text evidence="2">The sequence shown here is derived from an EMBL/GenBank/DDBJ whole genome shotgun (WGS) entry which is preliminary data.</text>
</comment>
<dbReference type="AlphaFoldDB" id="A0A266NAR3"/>
<dbReference type="Proteomes" id="UP000215788">
    <property type="component" value="Unassembled WGS sequence"/>
</dbReference>
<organism evidence="2 3">
    <name type="scientific">Pseudomonas lundensis</name>
    <dbReference type="NCBI Taxonomy" id="86185"/>
    <lineage>
        <taxon>Bacteria</taxon>
        <taxon>Pseudomonadati</taxon>
        <taxon>Pseudomonadota</taxon>
        <taxon>Gammaproteobacteria</taxon>
        <taxon>Pseudomonadales</taxon>
        <taxon>Pseudomonadaceae</taxon>
        <taxon>Pseudomonas</taxon>
    </lineage>
</organism>
<evidence type="ECO:0000313" key="3">
    <source>
        <dbReference type="Proteomes" id="UP000215788"/>
    </source>
</evidence>